<evidence type="ECO:0000256" key="1">
    <source>
        <dbReference type="ARBA" id="ARBA00004418"/>
    </source>
</evidence>
<accession>A0ABR4WUY3</accession>
<proteinExistence type="inferred from homology"/>
<dbReference type="RefSeq" id="WP_035594321.1">
    <property type="nucleotide sequence ID" value="NZ_JOKD01000014.1"/>
</dbReference>
<feature type="chain" id="PRO_5044972640" description="Flagella basal body P-ring formation protein FlgA" evidence="7">
    <location>
        <begin position="23"/>
        <end position="226"/>
    </location>
</feature>
<keyword evidence="10" id="KW-1185">Reference proteome</keyword>
<feature type="domain" description="SAF" evidence="8">
    <location>
        <begin position="102"/>
        <end position="164"/>
    </location>
</feature>
<dbReference type="CDD" id="cd11614">
    <property type="entry name" value="SAF_CpaB_FlgA_like"/>
    <property type="match status" value="1"/>
</dbReference>
<evidence type="ECO:0000256" key="4">
    <source>
        <dbReference type="ARBA" id="ARBA00022729"/>
    </source>
</evidence>
<dbReference type="InterPro" id="IPR041231">
    <property type="entry name" value="FlgA_N"/>
</dbReference>
<evidence type="ECO:0000313" key="10">
    <source>
        <dbReference type="Proteomes" id="UP000029721"/>
    </source>
</evidence>
<evidence type="ECO:0000256" key="6">
    <source>
        <dbReference type="ARBA" id="ARBA00025643"/>
    </source>
</evidence>
<dbReference type="InterPro" id="IPR039246">
    <property type="entry name" value="Flagellar_FlgA"/>
</dbReference>
<dbReference type="Gene3D" id="2.30.30.760">
    <property type="match status" value="1"/>
</dbReference>
<comment type="similarity">
    <text evidence="2 7">Belongs to the FlgA family.</text>
</comment>
<comment type="function">
    <text evidence="6 7">Involved in the assembly process of the P-ring formation. It may associate with FlgF on the rod constituting a structure essential for the P-ring assembly or may act as a modulator protein for the P-ring assembly.</text>
</comment>
<keyword evidence="5 7" id="KW-0574">Periplasm</keyword>
<dbReference type="Gene3D" id="3.90.1210.10">
    <property type="entry name" value="Antifreeze-like/N-acetylneuraminic acid synthase C-terminal domain"/>
    <property type="match status" value="1"/>
</dbReference>
<dbReference type="Pfam" id="PF13144">
    <property type="entry name" value="ChapFlgA"/>
    <property type="match status" value="1"/>
</dbReference>
<dbReference type="Pfam" id="PF17656">
    <property type="entry name" value="ChapFlgA_N"/>
    <property type="match status" value="1"/>
</dbReference>
<organism evidence="9 10">
    <name type="scientific">Halomonas salina</name>
    <dbReference type="NCBI Taxonomy" id="42565"/>
    <lineage>
        <taxon>Bacteria</taxon>
        <taxon>Pseudomonadati</taxon>
        <taxon>Pseudomonadota</taxon>
        <taxon>Gammaproteobacteria</taxon>
        <taxon>Oceanospirillales</taxon>
        <taxon>Halomonadaceae</taxon>
        <taxon>Halomonas</taxon>
    </lineage>
</organism>
<keyword evidence="7" id="KW-1005">Bacterial flagellum biogenesis</keyword>
<dbReference type="Proteomes" id="UP000029721">
    <property type="component" value="Unassembled WGS sequence"/>
</dbReference>
<name>A0ABR4WUY3_9GAMM</name>
<comment type="caution">
    <text evidence="9">The sequence shown here is derived from an EMBL/GenBank/DDBJ whole genome shotgun (WGS) entry which is preliminary data.</text>
</comment>
<keyword evidence="4 7" id="KW-0732">Signal</keyword>
<comment type="subcellular location">
    <subcellularLocation>
        <location evidence="1 7">Periplasm</location>
    </subcellularLocation>
</comment>
<dbReference type="EMBL" id="JOKD01000014">
    <property type="protein sequence ID" value="KGE78539.1"/>
    <property type="molecule type" value="Genomic_DNA"/>
</dbReference>
<feature type="signal peptide" evidence="7">
    <location>
        <begin position="1"/>
        <end position="22"/>
    </location>
</feature>
<evidence type="ECO:0000256" key="7">
    <source>
        <dbReference type="RuleBase" id="RU362063"/>
    </source>
</evidence>
<protein>
    <recommendedName>
        <fullName evidence="3 7">Flagella basal body P-ring formation protein FlgA</fullName>
    </recommendedName>
</protein>
<dbReference type="SMART" id="SM00858">
    <property type="entry name" value="SAF"/>
    <property type="match status" value="1"/>
</dbReference>
<evidence type="ECO:0000256" key="2">
    <source>
        <dbReference type="ARBA" id="ARBA00010474"/>
    </source>
</evidence>
<dbReference type="PANTHER" id="PTHR36307:SF1">
    <property type="entry name" value="FLAGELLA BASAL BODY P-RING FORMATION PROTEIN FLGA"/>
    <property type="match status" value="1"/>
</dbReference>
<reference evidence="9 10" key="1">
    <citation type="submission" date="2014-06" db="EMBL/GenBank/DDBJ databases">
        <title>Draft genome sequence of an extremely salt tolerant bacteria Halomonas salina/CIFRI 1.</title>
        <authorList>
            <person name="Behera B.D."/>
            <person name="Meena D.K."/>
            <person name="Das P."/>
            <person name="Maharana J."/>
            <person name="Paria P."/>
            <person name="Sharma A.P."/>
            <person name="Shamsudheen K.V."/>
            <person name="Rijit J."/>
            <person name="Dixit V."/>
            <person name="Verma A."/>
            <person name="Scaria V."/>
            <person name="Sivasubbu S."/>
        </authorList>
    </citation>
    <scope>NUCLEOTIDE SEQUENCE [LARGE SCALE GENOMIC DNA]</scope>
    <source>
        <strain evidence="9 10">CIFRI 1</strain>
    </source>
</reference>
<dbReference type="InterPro" id="IPR017585">
    <property type="entry name" value="SAF_FlgA"/>
</dbReference>
<sequence>MSRLIRRCLLPLLLLAALPASAEDTAMLDAVRAFLTAEAAPLGDEVSVTLYPPAAHFPTCRQPTPFLSDTSRPPLGRLSVGVRCAGEDRRTRYLQAEVSVIGHYPVTARAIEAGTRLTRNDLEERRGELERLPRRALRSIEAIVGQEARRSLAAGRAIQSHQVRAPRLVERGASVILEAGGQGFRVTRQAEALGAGGRGERIRVRLDDRRILEGRIIGRNRLAVEG</sequence>
<dbReference type="PANTHER" id="PTHR36307">
    <property type="entry name" value="FLAGELLA BASAL BODY P-RING FORMATION PROTEIN FLGA"/>
    <property type="match status" value="1"/>
</dbReference>
<gene>
    <name evidence="9" type="ORF">FP66_02050</name>
</gene>
<evidence type="ECO:0000259" key="8">
    <source>
        <dbReference type="SMART" id="SM00858"/>
    </source>
</evidence>
<dbReference type="InterPro" id="IPR013974">
    <property type="entry name" value="SAF"/>
</dbReference>
<evidence type="ECO:0000256" key="3">
    <source>
        <dbReference type="ARBA" id="ARBA00014754"/>
    </source>
</evidence>
<dbReference type="NCBIfam" id="TIGR03170">
    <property type="entry name" value="flgA_cterm"/>
    <property type="match status" value="1"/>
</dbReference>
<evidence type="ECO:0000256" key="5">
    <source>
        <dbReference type="ARBA" id="ARBA00022764"/>
    </source>
</evidence>
<evidence type="ECO:0000313" key="9">
    <source>
        <dbReference type="EMBL" id="KGE78539.1"/>
    </source>
</evidence>